<organism evidence="1 2">
    <name type="scientific">Haloflavibacter putidus</name>
    <dbReference type="NCBI Taxonomy" id="2576776"/>
    <lineage>
        <taxon>Bacteria</taxon>
        <taxon>Pseudomonadati</taxon>
        <taxon>Bacteroidota</taxon>
        <taxon>Flavobacteriia</taxon>
        <taxon>Flavobacteriales</taxon>
        <taxon>Flavobacteriaceae</taxon>
        <taxon>Haloflavibacter</taxon>
    </lineage>
</organism>
<keyword evidence="2" id="KW-1185">Reference proteome</keyword>
<evidence type="ECO:0000313" key="1">
    <source>
        <dbReference type="EMBL" id="TQD39629.1"/>
    </source>
</evidence>
<evidence type="ECO:0000313" key="2">
    <source>
        <dbReference type="Proteomes" id="UP000317169"/>
    </source>
</evidence>
<accession>A0A507ZQK6</accession>
<dbReference type="AlphaFoldDB" id="A0A507ZQK6"/>
<protein>
    <recommendedName>
        <fullName evidence="3">Membrane or secreted protein</fullName>
    </recommendedName>
</protein>
<dbReference type="EMBL" id="VIAR01000003">
    <property type="protein sequence ID" value="TQD39629.1"/>
    <property type="molecule type" value="Genomic_DNA"/>
</dbReference>
<comment type="caution">
    <text evidence="1">The sequence shown here is derived from an EMBL/GenBank/DDBJ whole genome shotgun (WGS) entry which is preliminary data.</text>
</comment>
<name>A0A507ZQK6_9FLAO</name>
<reference evidence="1 2" key="1">
    <citation type="submission" date="2019-06" db="EMBL/GenBank/DDBJ databases">
        <title>Flavibacter putida gen. nov., sp. nov., a novel marine bacterium of the family Flavobacteriaceae isolated from coastal seawater.</title>
        <authorList>
            <person name="Feng X."/>
        </authorList>
    </citation>
    <scope>NUCLEOTIDE SEQUENCE [LARGE SCALE GENOMIC DNA]</scope>
    <source>
        <strain evidence="1 2">PLHSN227</strain>
    </source>
</reference>
<dbReference type="Proteomes" id="UP000317169">
    <property type="component" value="Unassembled WGS sequence"/>
</dbReference>
<dbReference type="Gene3D" id="3.40.30.10">
    <property type="entry name" value="Glutaredoxin"/>
    <property type="match status" value="1"/>
</dbReference>
<proteinExistence type="predicted"/>
<sequence length="214" mass="24552">MKKTVVLIVLFALPIVAYLFFSSGVNNFVKLPTLTSNVKEINNFSPLNEGSVKLEDKITILSVYGSDIEKMGGNAFNLNEKIYDKNYEFNDFQFVVLAEDGTQEQAKKLLQQIGTTINPKKWNFVFGSTEQIQKVFESLQTDLELDKDFATPYTFIIDKERNLRGRNDDEKIKDGTLYGYNTSLVGQLSNKMVDDVKVILAEYRLELKKYKDRK</sequence>
<dbReference type="OrthoDB" id="1437325at2"/>
<gene>
    <name evidence="1" type="ORF">FKR84_03795</name>
</gene>
<dbReference type="RefSeq" id="WP_141420872.1">
    <property type="nucleotide sequence ID" value="NZ_VIAR01000003.1"/>
</dbReference>
<evidence type="ECO:0008006" key="3">
    <source>
        <dbReference type="Google" id="ProtNLM"/>
    </source>
</evidence>